<dbReference type="Pfam" id="PF00665">
    <property type="entry name" value="rve"/>
    <property type="match status" value="1"/>
</dbReference>
<accession>A0A7S7LX48</accession>
<reference evidence="3 4" key="1">
    <citation type="submission" date="2020-05" db="EMBL/GenBank/DDBJ databases">
        <title>Sulfurimonas marisnigri, sp. nov., and Sulfurimonas baltica, sp. nov., manganese oxide reducing chemolithoautotrophs of the class Epsilonproteobacteria isolated from the pelagic redoxclines of the Black and Baltic Seas and emended description of the genus Sulfurimonas.</title>
        <authorList>
            <person name="Henkel J.V."/>
            <person name="Laudan C."/>
            <person name="Werner J."/>
            <person name="Neu T."/>
            <person name="Plewe S."/>
            <person name="Sproer C."/>
            <person name="Bunk B."/>
            <person name="Schulz-Vogt H.N."/>
        </authorList>
    </citation>
    <scope>NUCLEOTIDE SEQUENCE [LARGE SCALE GENOMIC DNA]</scope>
    <source>
        <strain evidence="3 4">GD2</strain>
    </source>
</reference>
<dbReference type="PANTHER" id="PTHR46889">
    <property type="entry name" value="TRANSPOSASE INSF FOR INSERTION SEQUENCE IS3B-RELATED"/>
    <property type="match status" value="1"/>
</dbReference>
<proteinExistence type="predicted"/>
<dbReference type="KEGG" id="sbal:HUE88_04695"/>
<dbReference type="Proteomes" id="UP000593994">
    <property type="component" value="Chromosome"/>
</dbReference>
<dbReference type="SUPFAM" id="SSF53098">
    <property type="entry name" value="Ribonuclease H-like"/>
    <property type="match status" value="1"/>
</dbReference>
<organism evidence="3 4">
    <name type="scientific">Candidatus Sulfurimonas baltica</name>
    <dbReference type="NCBI Taxonomy" id="2740404"/>
    <lineage>
        <taxon>Bacteria</taxon>
        <taxon>Pseudomonadati</taxon>
        <taxon>Campylobacterota</taxon>
        <taxon>Epsilonproteobacteria</taxon>
        <taxon>Campylobacterales</taxon>
        <taxon>Sulfurimonadaceae</taxon>
        <taxon>Sulfurimonas</taxon>
    </lineage>
</organism>
<dbReference type="Pfam" id="PF13333">
    <property type="entry name" value="rve_2"/>
    <property type="match status" value="1"/>
</dbReference>
<dbReference type="SUPFAM" id="SSF46689">
    <property type="entry name" value="Homeodomain-like"/>
    <property type="match status" value="1"/>
</dbReference>
<dbReference type="Pfam" id="PF13276">
    <property type="entry name" value="HTH_21"/>
    <property type="match status" value="1"/>
</dbReference>
<evidence type="ECO:0000259" key="2">
    <source>
        <dbReference type="PROSITE" id="PS50994"/>
    </source>
</evidence>
<dbReference type="InterPro" id="IPR025948">
    <property type="entry name" value="HTH-like_dom"/>
</dbReference>
<dbReference type="PANTHER" id="PTHR46889:SF4">
    <property type="entry name" value="TRANSPOSASE INSO FOR INSERTION SEQUENCE ELEMENT IS911B-RELATED"/>
    <property type="match status" value="1"/>
</dbReference>
<sequence>MRNSKFNREFRDSTVQLILNNNESVSKVAGDLDINPKTLYNWINSYKKEHNIATQSIKTSHFGETLDEENKRLRRENKLLKQERDILKKATGVLCQRNSIKYAWMQKHQQSFSVKQMCMVLKVDKSSYYHWIKAGRIIKKEDTQLNNLIEAIFVQGRKNYGTRRIQDKLKELYGLLVSRKRISNIMKTLGLIVKMKRRYKNTTDSNHNLPIAPNLLNRDFYASAPDTKYVGDITYISTGEGWLYLATVIDLYSRKVVGWSMDDTMKVSLVNNALNMAIQHRNPPQGLLWHTDRGSQYASYSHKDLLKNNGITASMSRKGNCWDNAVAESFFKTLKSDLVYQTYFYTKNQAKREIFEYIEFYYNRVRSHSYLGNVSPSKFEEMNLVLQMETAA</sequence>
<dbReference type="InterPro" id="IPR009057">
    <property type="entry name" value="Homeodomain-like_sf"/>
</dbReference>
<dbReference type="Gene3D" id="3.30.420.10">
    <property type="entry name" value="Ribonuclease H-like superfamily/Ribonuclease H"/>
    <property type="match status" value="1"/>
</dbReference>
<dbReference type="PROSITE" id="PS50994">
    <property type="entry name" value="INTEGRASE"/>
    <property type="match status" value="1"/>
</dbReference>
<name>A0A7S7LX48_9BACT</name>
<protein>
    <submittedName>
        <fullName evidence="3">IS3 family transposase</fullName>
    </submittedName>
</protein>
<dbReference type="InterPro" id="IPR001584">
    <property type="entry name" value="Integrase_cat-core"/>
</dbReference>
<dbReference type="GO" id="GO:0004803">
    <property type="term" value="F:transposase activity"/>
    <property type="evidence" value="ECO:0007669"/>
    <property type="project" value="InterPro"/>
</dbReference>
<dbReference type="InterPro" id="IPR012337">
    <property type="entry name" value="RNaseH-like_sf"/>
</dbReference>
<dbReference type="InterPro" id="IPR002514">
    <property type="entry name" value="Transposase_8"/>
</dbReference>
<dbReference type="EMBL" id="CP054492">
    <property type="protein sequence ID" value="QOY52986.1"/>
    <property type="molecule type" value="Genomic_DNA"/>
</dbReference>
<dbReference type="NCBIfam" id="NF033516">
    <property type="entry name" value="transpos_IS3"/>
    <property type="match status" value="1"/>
</dbReference>
<evidence type="ECO:0000313" key="4">
    <source>
        <dbReference type="Proteomes" id="UP000593994"/>
    </source>
</evidence>
<feature type="coiled-coil region" evidence="1">
    <location>
        <begin position="63"/>
        <end position="90"/>
    </location>
</feature>
<dbReference type="InterPro" id="IPR036397">
    <property type="entry name" value="RNaseH_sf"/>
</dbReference>
<dbReference type="Gene3D" id="1.10.10.60">
    <property type="entry name" value="Homeodomain-like"/>
    <property type="match status" value="1"/>
</dbReference>
<keyword evidence="4" id="KW-1185">Reference proteome</keyword>
<gene>
    <name evidence="3" type="ORF">HUE88_04695</name>
</gene>
<dbReference type="GO" id="GO:0006313">
    <property type="term" value="P:DNA transposition"/>
    <property type="evidence" value="ECO:0007669"/>
    <property type="project" value="InterPro"/>
</dbReference>
<evidence type="ECO:0000256" key="1">
    <source>
        <dbReference type="SAM" id="Coils"/>
    </source>
</evidence>
<dbReference type="GO" id="GO:0015074">
    <property type="term" value="P:DNA integration"/>
    <property type="evidence" value="ECO:0007669"/>
    <property type="project" value="InterPro"/>
</dbReference>
<evidence type="ECO:0000313" key="3">
    <source>
        <dbReference type="EMBL" id="QOY52986.1"/>
    </source>
</evidence>
<dbReference type="InterPro" id="IPR050900">
    <property type="entry name" value="Transposase_IS3/IS150/IS904"/>
</dbReference>
<dbReference type="Pfam" id="PF01527">
    <property type="entry name" value="HTH_Tnp_1"/>
    <property type="match status" value="1"/>
</dbReference>
<dbReference type="InterPro" id="IPR048020">
    <property type="entry name" value="Transpos_IS3"/>
</dbReference>
<feature type="domain" description="Integrase catalytic" evidence="2">
    <location>
        <begin position="221"/>
        <end position="384"/>
    </location>
</feature>
<dbReference type="GO" id="GO:0003677">
    <property type="term" value="F:DNA binding"/>
    <property type="evidence" value="ECO:0007669"/>
    <property type="project" value="InterPro"/>
</dbReference>
<keyword evidence="1" id="KW-0175">Coiled coil</keyword>
<dbReference type="AlphaFoldDB" id="A0A7S7LX48"/>